<evidence type="ECO:0000313" key="3">
    <source>
        <dbReference type="Proteomes" id="UP000001542"/>
    </source>
</evidence>
<dbReference type="InterPro" id="IPR027267">
    <property type="entry name" value="AH/BAR_dom_sf"/>
</dbReference>
<evidence type="ECO:0000313" key="2">
    <source>
        <dbReference type="EMBL" id="EAY14128.1"/>
    </source>
</evidence>
<dbReference type="VEuPathDB" id="TrichDB:TVAG_351760"/>
<proteinExistence type="predicted"/>
<keyword evidence="3" id="KW-1185">Reference proteome</keyword>
<accession>A2DZR0</accession>
<dbReference type="VEuPathDB" id="TrichDB:TVAGG3_0261320"/>
<name>A2DZR0_TRIV3</name>
<feature type="compositionally biased region" description="Basic and acidic residues" evidence="1">
    <location>
        <begin position="124"/>
        <end position="133"/>
    </location>
</feature>
<reference evidence="2" key="1">
    <citation type="submission" date="2006-10" db="EMBL/GenBank/DDBJ databases">
        <authorList>
            <person name="Amadeo P."/>
            <person name="Zhao Q."/>
            <person name="Wortman J."/>
            <person name="Fraser-Liggett C."/>
            <person name="Carlton J."/>
        </authorList>
    </citation>
    <scope>NUCLEOTIDE SEQUENCE</scope>
    <source>
        <strain evidence="2">G3</strain>
    </source>
</reference>
<protein>
    <recommendedName>
        <fullName evidence="4">BAR domain-containing protein</fullName>
    </recommendedName>
</protein>
<dbReference type="AlphaFoldDB" id="A2DZR0"/>
<feature type="region of interest" description="Disordered" evidence="1">
    <location>
        <begin position="112"/>
        <end position="136"/>
    </location>
</feature>
<gene>
    <name evidence="2" type="ORF">TVAG_351760</name>
</gene>
<dbReference type="RefSeq" id="XP_001326351.1">
    <property type="nucleotide sequence ID" value="XM_001326316.1"/>
</dbReference>
<dbReference type="InParanoid" id="A2DZR0"/>
<dbReference type="Gene3D" id="1.20.1270.60">
    <property type="entry name" value="Arfaptin homology (AH) domain/BAR domain"/>
    <property type="match status" value="1"/>
</dbReference>
<dbReference type="SMR" id="A2DZR0"/>
<evidence type="ECO:0008006" key="4">
    <source>
        <dbReference type="Google" id="ProtNLM"/>
    </source>
</evidence>
<sequence length="234" mass="26386">MMSSMFNKIRTFPEYHDSNSSIMENRKQEQNILDQTKLAFGADFDQFIKSQPEPLKDPLTGVNQNGNALAAAIEEFHSIGAALPADFHVFLDYYNEKKQKLSETEAIEKQANKAEDNANAAEQKAAKSREKGAPDTAKFEQLAEQARSAATEARQNATTAREAFNQYNTEYTAKFTESFVTMMDAFLSKRASALRQYVNIGNELSNTVLGFHEFTDPTITNLEQRLDNYKKVEV</sequence>
<organism evidence="2 3">
    <name type="scientific">Trichomonas vaginalis (strain ATCC PRA-98 / G3)</name>
    <dbReference type="NCBI Taxonomy" id="412133"/>
    <lineage>
        <taxon>Eukaryota</taxon>
        <taxon>Metamonada</taxon>
        <taxon>Parabasalia</taxon>
        <taxon>Trichomonadida</taxon>
        <taxon>Trichomonadidae</taxon>
        <taxon>Trichomonas</taxon>
    </lineage>
</organism>
<reference evidence="2" key="2">
    <citation type="journal article" date="2007" name="Science">
        <title>Draft genome sequence of the sexually transmitted pathogen Trichomonas vaginalis.</title>
        <authorList>
            <person name="Carlton J.M."/>
            <person name="Hirt R.P."/>
            <person name="Silva J.C."/>
            <person name="Delcher A.L."/>
            <person name="Schatz M."/>
            <person name="Zhao Q."/>
            <person name="Wortman J.R."/>
            <person name="Bidwell S.L."/>
            <person name="Alsmark U.C.M."/>
            <person name="Besteiro S."/>
            <person name="Sicheritz-Ponten T."/>
            <person name="Noel C.J."/>
            <person name="Dacks J.B."/>
            <person name="Foster P.G."/>
            <person name="Simillion C."/>
            <person name="Van de Peer Y."/>
            <person name="Miranda-Saavedra D."/>
            <person name="Barton G.J."/>
            <person name="Westrop G.D."/>
            <person name="Mueller S."/>
            <person name="Dessi D."/>
            <person name="Fiori P.L."/>
            <person name="Ren Q."/>
            <person name="Paulsen I."/>
            <person name="Zhang H."/>
            <person name="Bastida-Corcuera F.D."/>
            <person name="Simoes-Barbosa A."/>
            <person name="Brown M.T."/>
            <person name="Hayes R.D."/>
            <person name="Mukherjee M."/>
            <person name="Okumura C.Y."/>
            <person name="Schneider R."/>
            <person name="Smith A.J."/>
            <person name="Vanacova S."/>
            <person name="Villalvazo M."/>
            <person name="Haas B.J."/>
            <person name="Pertea M."/>
            <person name="Feldblyum T.V."/>
            <person name="Utterback T.R."/>
            <person name="Shu C.L."/>
            <person name="Osoegawa K."/>
            <person name="de Jong P.J."/>
            <person name="Hrdy I."/>
            <person name="Horvathova L."/>
            <person name="Zubacova Z."/>
            <person name="Dolezal P."/>
            <person name="Malik S.B."/>
            <person name="Logsdon J.M. Jr."/>
            <person name="Henze K."/>
            <person name="Gupta A."/>
            <person name="Wang C.C."/>
            <person name="Dunne R.L."/>
            <person name="Upcroft J.A."/>
            <person name="Upcroft P."/>
            <person name="White O."/>
            <person name="Salzberg S.L."/>
            <person name="Tang P."/>
            <person name="Chiu C.-H."/>
            <person name="Lee Y.-S."/>
            <person name="Embley T.M."/>
            <person name="Coombs G.H."/>
            <person name="Mottram J.C."/>
            <person name="Tachezy J."/>
            <person name="Fraser-Liggett C.M."/>
            <person name="Johnson P.J."/>
        </authorList>
    </citation>
    <scope>NUCLEOTIDE SEQUENCE [LARGE SCALE GENOMIC DNA]</scope>
    <source>
        <strain evidence="2">G3</strain>
    </source>
</reference>
<dbReference type="EMBL" id="DS113275">
    <property type="protein sequence ID" value="EAY14128.1"/>
    <property type="molecule type" value="Genomic_DNA"/>
</dbReference>
<evidence type="ECO:0000256" key="1">
    <source>
        <dbReference type="SAM" id="MobiDB-lite"/>
    </source>
</evidence>
<dbReference type="KEGG" id="tva:4772116"/>
<dbReference type="Proteomes" id="UP000001542">
    <property type="component" value="Unassembled WGS sequence"/>
</dbReference>